<keyword evidence="1" id="KW-0812">Transmembrane</keyword>
<protein>
    <submittedName>
        <fullName evidence="2">Uncharacterized protein</fullName>
    </submittedName>
</protein>
<feature type="transmembrane region" description="Helical" evidence="1">
    <location>
        <begin position="88"/>
        <end position="107"/>
    </location>
</feature>
<dbReference type="EMBL" id="SJPV01000009">
    <property type="protein sequence ID" value="TWU33917.1"/>
    <property type="molecule type" value="Genomic_DNA"/>
</dbReference>
<accession>A0A5C6DDR2</accession>
<keyword evidence="1" id="KW-1133">Transmembrane helix</keyword>
<keyword evidence="1" id="KW-0472">Membrane</keyword>
<evidence type="ECO:0000313" key="3">
    <source>
        <dbReference type="Proteomes" id="UP000319143"/>
    </source>
</evidence>
<reference evidence="2 3" key="1">
    <citation type="submission" date="2019-02" db="EMBL/GenBank/DDBJ databases">
        <title>Deep-cultivation of Planctomycetes and their phenomic and genomic characterization uncovers novel biology.</title>
        <authorList>
            <person name="Wiegand S."/>
            <person name="Jogler M."/>
            <person name="Boedeker C."/>
            <person name="Pinto D."/>
            <person name="Vollmers J."/>
            <person name="Rivas-Marin E."/>
            <person name="Kohn T."/>
            <person name="Peeters S.H."/>
            <person name="Heuer A."/>
            <person name="Rast P."/>
            <person name="Oberbeckmann S."/>
            <person name="Bunk B."/>
            <person name="Jeske O."/>
            <person name="Meyerdierks A."/>
            <person name="Storesund J.E."/>
            <person name="Kallscheuer N."/>
            <person name="Luecker S."/>
            <person name="Lage O.M."/>
            <person name="Pohl T."/>
            <person name="Merkel B.J."/>
            <person name="Hornburger P."/>
            <person name="Mueller R.-W."/>
            <person name="Bruemmer F."/>
            <person name="Labrenz M."/>
            <person name="Spormann A.M."/>
            <person name="Op Den Camp H."/>
            <person name="Overmann J."/>
            <person name="Amann R."/>
            <person name="Jetten M.S.M."/>
            <person name="Mascher T."/>
            <person name="Medema M.H."/>
            <person name="Devos D.P."/>
            <person name="Kaster A.-K."/>
            <person name="Ovreas L."/>
            <person name="Rohde M."/>
            <person name="Galperin M.Y."/>
            <person name="Jogler C."/>
        </authorList>
    </citation>
    <scope>NUCLEOTIDE SEQUENCE [LARGE SCALE GENOMIC DNA]</scope>
    <source>
        <strain evidence="2 3">Poly41</strain>
    </source>
</reference>
<organism evidence="2 3">
    <name type="scientific">Novipirellula artificiosorum</name>
    <dbReference type="NCBI Taxonomy" id="2528016"/>
    <lineage>
        <taxon>Bacteria</taxon>
        <taxon>Pseudomonadati</taxon>
        <taxon>Planctomycetota</taxon>
        <taxon>Planctomycetia</taxon>
        <taxon>Pirellulales</taxon>
        <taxon>Pirellulaceae</taxon>
        <taxon>Novipirellula</taxon>
    </lineage>
</organism>
<evidence type="ECO:0000256" key="1">
    <source>
        <dbReference type="SAM" id="Phobius"/>
    </source>
</evidence>
<evidence type="ECO:0000313" key="2">
    <source>
        <dbReference type="EMBL" id="TWU33917.1"/>
    </source>
</evidence>
<comment type="caution">
    <text evidence="2">The sequence shown here is derived from an EMBL/GenBank/DDBJ whole genome shotgun (WGS) entry which is preliminary data.</text>
</comment>
<gene>
    <name evidence="2" type="ORF">Poly41_49170</name>
</gene>
<sequence length="312" mass="35372">MRIAWNILGNAHDARARQRLSVLLQHLAPNGEAKDEQTSDNKWVDELVSQHLSSPVPSVVEQRLKNAIGTGKTHTELSTRSHLTRRRVLVGATVAAATGMVLGVPLLPKSTPQAWGQVATRVQQKPWVHFSGVHFNGDSMELWVSFKPRVFAAKFGNTEFAHFQRASDSTSCWYRESEHLLIEDDYRPMPGEFGHLEHLFNEMTTGAPISNFSGPDEIVSQTNRVIESDGTQRWEYEFQIRAIDEGSEETYTVLFQVDPDTKLPVQWSRFKVDSSKRLTMRIDYPDSGPTSIFELGVPLDVERKQRNSEIDR</sequence>
<dbReference type="Proteomes" id="UP000319143">
    <property type="component" value="Unassembled WGS sequence"/>
</dbReference>
<keyword evidence="3" id="KW-1185">Reference proteome</keyword>
<proteinExistence type="predicted"/>
<name>A0A5C6DDR2_9BACT</name>
<dbReference type="AlphaFoldDB" id="A0A5C6DDR2"/>